<accession>X0SZL0</accession>
<evidence type="ECO:0000313" key="1">
    <source>
        <dbReference type="EMBL" id="GAF69250.1"/>
    </source>
</evidence>
<dbReference type="EMBL" id="BARS01002553">
    <property type="protein sequence ID" value="GAF69250.1"/>
    <property type="molecule type" value="Genomic_DNA"/>
</dbReference>
<feature type="non-terminal residue" evidence="1">
    <location>
        <position position="1"/>
    </location>
</feature>
<gene>
    <name evidence="1" type="ORF">S01H1_04878</name>
</gene>
<organism evidence="1">
    <name type="scientific">marine sediment metagenome</name>
    <dbReference type="NCBI Taxonomy" id="412755"/>
    <lineage>
        <taxon>unclassified sequences</taxon>
        <taxon>metagenomes</taxon>
        <taxon>ecological metagenomes</taxon>
    </lineage>
</organism>
<protein>
    <submittedName>
        <fullName evidence="1">Uncharacterized protein</fullName>
    </submittedName>
</protein>
<sequence>LLRGSTPYRHRTALPITQVYRHVSDFCLGKLYDFSTPLGFDIDVHCD</sequence>
<proteinExistence type="predicted"/>
<name>X0SZL0_9ZZZZ</name>
<dbReference type="AlphaFoldDB" id="X0SZL0"/>
<reference evidence="1" key="1">
    <citation type="journal article" date="2014" name="Front. Microbiol.">
        <title>High frequency of phylogenetically diverse reductive dehalogenase-homologous genes in deep subseafloor sedimentary metagenomes.</title>
        <authorList>
            <person name="Kawai M."/>
            <person name="Futagami T."/>
            <person name="Toyoda A."/>
            <person name="Takaki Y."/>
            <person name="Nishi S."/>
            <person name="Hori S."/>
            <person name="Arai W."/>
            <person name="Tsubouchi T."/>
            <person name="Morono Y."/>
            <person name="Uchiyama I."/>
            <person name="Ito T."/>
            <person name="Fujiyama A."/>
            <person name="Inagaki F."/>
            <person name="Takami H."/>
        </authorList>
    </citation>
    <scope>NUCLEOTIDE SEQUENCE</scope>
    <source>
        <strain evidence="1">Expedition CK06-06</strain>
    </source>
</reference>
<comment type="caution">
    <text evidence="1">The sequence shown here is derived from an EMBL/GenBank/DDBJ whole genome shotgun (WGS) entry which is preliminary data.</text>
</comment>